<dbReference type="InterPro" id="IPR002881">
    <property type="entry name" value="DUF58"/>
</dbReference>
<keyword evidence="3" id="KW-1185">Reference proteome</keyword>
<gene>
    <name evidence="2" type="ORF">H2LOC_004605</name>
</gene>
<organism evidence="2 3">
    <name type="scientific">Methylocystis heyeri</name>
    <dbReference type="NCBI Taxonomy" id="391905"/>
    <lineage>
        <taxon>Bacteria</taxon>
        <taxon>Pseudomonadati</taxon>
        <taxon>Pseudomonadota</taxon>
        <taxon>Alphaproteobacteria</taxon>
        <taxon>Hyphomicrobiales</taxon>
        <taxon>Methylocystaceae</taxon>
        <taxon>Methylocystis</taxon>
    </lineage>
</organism>
<sequence length="309" mass="33494">MAASIATTHWFDPLTRRSETFFEAEAADVAVRLPRLIAKAHEVASSVAHGVHGRRRAGVGEDFWQYRPFAAGEAAYKVDWRRSARGDQLFVREREWEAAQNYFVWMDGSASMAFKSSLGGDFKIDRAAVIGLAAAEVLVQGGERVGALGLTPAISARNIIDRLADALIQQAPADRAADIPPAAPLPPHARLILISDFLCDIEPLSVRLQEYMDAGAHGALLMTLDPAEESFPFSGETLFRDTDGGASFHAGEAASLRAAYAERLAEHEAALRTAAEHAGFLFLRHHTDRPAAEAALSMLMGLSEGMETR</sequence>
<reference evidence="2 3" key="1">
    <citation type="submission" date="2019-11" db="EMBL/GenBank/DDBJ databases">
        <title>The genome sequence of Methylocystis heyeri.</title>
        <authorList>
            <person name="Oshkin I.Y."/>
            <person name="Miroshnikov K."/>
            <person name="Dedysh S.N."/>
        </authorList>
    </citation>
    <scope>NUCLEOTIDE SEQUENCE [LARGE SCALE GENOMIC DNA]</scope>
    <source>
        <strain evidence="2 3">H2</strain>
    </source>
</reference>
<dbReference type="PANTHER" id="PTHR33608:SF6">
    <property type="entry name" value="BLL2464 PROTEIN"/>
    <property type="match status" value="1"/>
</dbReference>
<evidence type="ECO:0000313" key="2">
    <source>
        <dbReference type="EMBL" id="QGM45024.1"/>
    </source>
</evidence>
<dbReference type="RefSeq" id="WP_136495314.1">
    <property type="nucleotide sequence ID" value="NZ_CP046052.1"/>
</dbReference>
<dbReference type="AlphaFoldDB" id="A0A6B8K9R8"/>
<accession>A0A6B8K9R8</accession>
<feature type="domain" description="DUF58" evidence="1">
    <location>
        <begin position="65"/>
        <end position="269"/>
    </location>
</feature>
<protein>
    <submittedName>
        <fullName evidence="2">DUF58 domain-containing protein</fullName>
    </submittedName>
</protein>
<dbReference type="OrthoDB" id="9794556at2"/>
<dbReference type="KEGG" id="mhey:H2LOC_004605"/>
<dbReference type="Proteomes" id="UP000309061">
    <property type="component" value="Chromosome"/>
</dbReference>
<name>A0A6B8K9R8_9HYPH</name>
<evidence type="ECO:0000259" key="1">
    <source>
        <dbReference type="Pfam" id="PF01882"/>
    </source>
</evidence>
<evidence type="ECO:0000313" key="3">
    <source>
        <dbReference type="Proteomes" id="UP000309061"/>
    </source>
</evidence>
<dbReference type="EMBL" id="CP046052">
    <property type="protein sequence ID" value="QGM45024.1"/>
    <property type="molecule type" value="Genomic_DNA"/>
</dbReference>
<dbReference type="Pfam" id="PF01882">
    <property type="entry name" value="DUF58"/>
    <property type="match status" value="1"/>
</dbReference>
<proteinExistence type="predicted"/>
<dbReference type="PANTHER" id="PTHR33608">
    <property type="entry name" value="BLL2464 PROTEIN"/>
    <property type="match status" value="1"/>
</dbReference>